<dbReference type="InterPro" id="IPR003749">
    <property type="entry name" value="ThiS/MoaD-like"/>
</dbReference>
<dbReference type="InterPro" id="IPR012675">
    <property type="entry name" value="Beta-grasp_dom_sf"/>
</dbReference>
<comment type="caution">
    <text evidence="1">The sequence shown here is derived from an EMBL/GenBank/DDBJ whole genome shotgun (WGS) entry which is preliminary data.</text>
</comment>
<proteinExistence type="predicted"/>
<dbReference type="RefSeq" id="WP_046443389.1">
    <property type="nucleotide sequence ID" value="NZ_CAUERS010000043.1"/>
</dbReference>
<dbReference type="SUPFAM" id="SSF54285">
    <property type="entry name" value="MoaD/ThiS"/>
    <property type="match status" value="1"/>
</dbReference>
<dbReference type="Gene3D" id="3.10.20.30">
    <property type="match status" value="1"/>
</dbReference>
<name>A0A0M2NF40_9FIRM</name>
<dbReference type="Pfam" id="PF02597">
    <property type="entry name" value="ThiS"/>
    <property type="match status" value="1"/>
</dbReference>
<dbReference type="PANTHER" id="PTHR34472">
    <property type="entry name" value="SULFUR CARRIER PROTEIN THIS"/>
    <property type="match status" value="1"/>
</dbReference>
<dbReference type="STRING" id="270498.CHK_1531"/>
<dbReference type="OrthoDB" id="9798559at2"/>
<gene>
    <name evidence="1" type="ORF">CHK_1531</name>
</gene>
<accession>A0A0M2NF40</accession>
<evidence type="ECO:0000313" key="2">
    <source>
        <dbReference type="Proteomes" id="UP000034076"/>
    </source>
</evidence>
<dbReference type="AlphaFoldDB" id="A0A0M2NF40"/>
<dbReference type="EMBL" id="LAYJ01000088">
    <property type="protein sequence ID" value="KKI51144.1"/>
    <property type="molecule type" value="Genomic_DNA"/>
</dbReference>
<dbReference type="CDD" id="cd00565">
    <property type="entry name" value="Ubl_ThiS"/>
    <property type="match status" value="1"/>
</dbReference>
<keyword evidence="2" id="KW-1185">Reference proteome</keyword>
<reference evidence="1 2" key="1">
    <citation type="submission" date="2015-04" db="EMBL/GenBank/DDBJ databases">
        <title>Draft genome sequence of bacteremic isolate Catabacter hongkongensis type strain HKU16T.</title>
        <authorList>
            <person name="Lau S.K."/>
            <person name="Teng J.L."/>
            <person name="Huang Y."/>
            <person name="Curreem S.O."/>
            <person name="Tsui S.K."/>
            <person name="Woo P.C."/>
        </authorList>
    </citation>
    <scope>NUCLEOTIDE SEQUENCE [LARGE SCALE GENOMIC DNA]</scope>
    <source>
        <strain evidence="1 2">HKU16</strain>
    </source>
</reference>
<dbReference type="InterPro" id="IPR016155">
    <property type="entry name" value="Mopterin_synth/thiamin_S_b"/>
</dbReference>
<dbReference type="NCBIfam" id="TIGR01683">
    <property type="entry name" value="thiS"/>
    <property type="match status" value="1"/>
</dbReference>
<dbReference type="InterPro" id="IPR010035">
    <property type="entry name" value="Thi_S"/>
</dbReference>
<protein>
    <submittedName>
        <fullName evidence="1">Sulfur carrier protein ThiS</fullName>
    </submittedName>
</protein>
<dbReference type="Proteomes" id="UP000034076">
    <property type="component" value="Unassembled WGS sequence"/>
</dbReference>
<evidence type="ECO:0000313" key="1">
    <source>
        <dbReference type="EMBL" id="KKI51144.1"/>
    </source>
</evidence>
<organism evidence="1 2">
    <name type="scientific">Christensenella hongkongensis</name>
    <dbReference type="NCBI Taxonomy" id="270498"/>
    <lineage>
        <taxon>Bacteria</taxon>
        <taxon>Bacillati</taxon>
        <taxon>Bacillota</taxon>
        <taxon>Clostridia</taxon>
        <taxon>Christensenellales</taxon>
        <taxon>Christensenellaceae</taxon>
        <taxon>Christensenella</taxon>
    </lineage>
</organism>
<sequence length="65" mass="6968">MVTVNGKPDEAAQGMMLADFLELRGFGRERVAVERNGQIVPKAAFTETEIEEGDKLEVVGFVGGG</sequence>
<dbReference type="PANTHER" id="PTHR34472:SF1">
    <property type="entry name" value="SULFUR CARRIER PROTEIN THIS"/>
    <property type="match status" value="1"/>
</dbReference>